<evidence type="ECO:0000313" key="2">
    <source>
        <dbReference type="Proteomes" id="UP001164250"/>
    </source>
</evidence>
<dbReference type="Proteomes" id="UP001164250">
    <property type="component" value="Chromosome 8"/>
</dbReference>
<organism evidence="1 2">
    <name type="scientific">Pistacia atlantica</name>
    <dbReference type="NCBI Taxonomy" id="434234"/>
    <lineage>
        <taxon>Eukaryota</taxon>
        <taxon>Viridiplantae</taxon>
        <taxon>Streptophyta</taxon>
        <taxon>Embryophyta</taxon>
        <taxon>Tracheophyta</taxon>
        <taxon>Spermatophyta</taxon>
        <taxon>Magnoliopsida</taxon>
        <taxon>eudicotyledons</taxon>
        <taxon>Gunneridae</taxon>
        <taxon>Pentapetalae</taxon>
        <taxon>rosids</taxon>
        <taxon>malvids</taxon>
        <taxon>Sapindales</taxon>
        <taxon>Anacardiaceae</taxon>
        <taxon>Pistacia</taxon>
    </lineage>
</organism>
<name>A0ACC1AX28_9ROSI</name>
<sequence>MGFFAVSCFVYFHRVFLHTLGPCFLHKALLSAIGVGEKSATVLGATFQVVFEGSNWNAWRCLIHILSGVMHCTYIIGSNLDSNAKMWRLVADLMNDLGMLMDLLSPLFPSAFVFVVCFRSLSRSFSKSISPNVEDG</sequence>
<proteinExistence type="predicted"/>
<gene>
    <name evidence="1" type="ORF">Patl1_13781</name>
</gene>
<keyword evidence="2" id="KW-1185">Reference proteome</keyword>
<evidence type="ECO:0000313" key="1">
    <source>
        <dbReference type="EMBL" id="KAJ0091195.1"/>
    </source>
</evidence>
<accession>A0ACC1AX28</accession>
<protein>
    <submittedName>
        <fullName evidence="1">Uncharacterized protein</fullName>
    </submittedName>
</protein>
<dbReference type="EMBL" id="CM047904">
    <property type="protein sequence ID" value="KAJ0091195.1"/>
    <property type="molecule type" value="Genomic_DNA"/>
</dbReference>
<reference evidence="2" key="1">
    <citation type="journal article" date="2023" name="G3 (Bethesda)">
        <title>Genome assembly and association tests identify interacting loci associated with vigor, precocity, and sex in interspecific pistachio rootstocks.</title>
        <authorList>
            <person name="Palmer W."/>
            <person name="Jacygrad E."/>
            <person name="Sagayaradj S."/>
            <person name="Cavanaugh K."/>
            <person name="Han R."/>
            <person name="Bertier L."/>
            <person name="Beede B."/>
            <person name="Kafkas S."/>
            <person name="Golino D."/>
            <person name="Preece J."/>
            <person name="Michelmore R."/>
        </authorList>
    </citation>
    <scope>NUCLEOTIDE SEQUENCE [LARGE SCALE GENOMIC DNA]</scope>
</reference>
<comment type="caution">
    <text evidence="1">The sequence shown here is derived from an EMBL/GenBank/DDBJ whole genome shotgun (WGS) entry which is preliminary data.</text>
</comment>